<dbReference type="GO" id="GO:0031012">
    <property type="term" value="C:extracellular matrix"/>
    <property type="evidence" value="ECO:0007669"/>
    <property type="project" value="TreeGrafter"/>
</dbReference>
<dbReference type="AlphaFoldDB" id="A0A2B4RAA8"/>
<dbReference type="Proteomes" id="UP000225706">
    <property type="component" value="Unassembled WGS sequence"/>
</dbReference>
<dbReference type="InterPro" id="IPR001611">
    <property type="entry name" value="Leu-rich_rpt"/>
</dbReference>
<dbReference type="STRING" id="50429.A0A2B4RAA8"/>
<name>A0A2B4RAA8_STYPI</name>
<dbReference type="InterPro" id="IPR032675">
    <property type="entry name" value="LRR_dom_sf"/>
</dbReference>
<evidence type="ECO:0000256" key="1">
    <source>
        <dbReference type="ARBA" id="ARBA00022729"/>
    </source>
</evidence>
<keyword evidence="4" id="KW-1185">Reference proteome</keyword>
<dbReference type="Pfam" id="PF13855">
    <property type="entry name" value="LRR_8"/>
    <property type="match status" value="1"/>
</dbReference>
<keyword evidence="1 2" id="KW-0732">Signal</keyword>
<protein>
    <submittedName>
        <fullName evidence="3">Decorin</fullName>
    </submittedName>
</protein>
<sequence length="120" mass="13601">MGKASSMRLLTCNPLAPLVLLYWLMASGFCSPKDFHPGSFQCKPFDEHRIRIKCSGIKHVPRDLPPNTAILDLSSNQQSSIQEFTFRNLTMLKEISLSGNKLTTFPQSTFHLPNLTRMYV</sequence>
<feature type="signal peptide" evidence="2">
    <location>
        <begin position="1"/>
        <end position="32"/>
    </location>
</feature>
<dbReference type="OrthoDB" id="1055097at2759"/>
<dbReference type="Gene3D" id="3.80.10.10">
    <property type="entry name" value="Ribonuclease Inhibitor"/>
    <property type="match status" value="1"/>
</dbReference>
<reference evidence="4" key="1">
    <citation type="journal article" date="2017" name="bioRxiv">
        <title>Comparative analysis of the genomes of Stylophora pistillata and Acropora digitifera provides evidence for extensive differences between species of corals.</title>
        <authorList>
            <person name="Voolstra C.R."/>
            <person name="Li Y."/>
            <person name="Liew Y.J."/>
            <person name="Baumgarten S."/>
            <person name="Zoccola D."/>
            <person name="Flot J.-F."/>
            <person name="Tambutte S."/>
            <person name="Allemand D."/>
            <person name="Aranda M."/>
        </authorList>
    </citation>
    <scope>NUCLEOTIDE SEQUENCE [LARGE SCALE GENOMIC DNA]</scope>
</reference>
<accession>A0A2B4RAA8</accession>
<dbReference type="InterPro" id="IPR050328">
    <property type="entry name" value="Dev_Immune_Receptor"/>
</dbReference>
<evidence type="ECO:0000256" key="2">
    <source>
        <dbReference type="SAM" id="SignalP"/>
    </source>
</evidence>
<proteinExistence type="predicted"/>
<dbReference type="PANTHER" id="PTHR24373:SF262">
    <property type="entry name" value="LEUCINE-RICH REPEAT-CONTAINING PROTEIN 15"/>
    <property type="match status" value="1"/>
</dbReference>
<gene>
    <name evidence="3" type="primary">DCN</name>
    <name evidence="3" type="ORF">AWC38_SpisGene20514</name>
</gene>
<dbReference type="EMBL" id="LSMT01000665">
    <property type="protein sequence ID" value="PFX15274.1"/>
    <property type="molecule type" value="Genomic_DNA"/>
</dbReference>
<dbReference type="PANTHER" id="PTHR24373">
    <property type="entry name" value="SLIT RELATED LEUCINE-RICH REPEAT NEURONAL PROTEIN"/>
    <property type="match status" value="1"/>
</dbReference>
<comment type="caution">
    <text evidence="3">The sequence shown here is derived from an EMBL/GenBank/DDBJ whole genome shotgun (WGS) entry which is preliminary data.</text>
</comment>
<feature type="chain" id="PRO_5013219499" evidence="2">
    <location>
        <begin position="33"/>
        <end position="120"/>
    </location>
</feature>
<organism evidence="3 4">
    <name type="scientific">Stylophora pistillata</name>
    <name type="common">Smooth cauliflower coral</name>
    <dbReference type="NCBI Taxonomy" id="50429"/>
    <lineage>
        <taxon>Eukaryota</taxon>
        <taxon>Metazoa</taxon>
        <taxon>Cnidaria</taxon>
        <taxon>Anthozoa</taxon>
        <taxon>Hexacorallia</taxon>
        <taxon>Scleractinia</taxon>
        <taxon>Astrocoeniina</taxon>
        <taxon>Pocilloporidae</taxon>
        <taxon>Stylophora</taxon>
    </lineage>
</organism>
<evidence type="ECO:0000313" key="4">
    <source>
        <dbReference type="Proteomes" id="UP000225706"/>
    </source>
</evidence>
<dbReference type="SUPFAM" id="SSF52058">
    <property type="entry name" value="L domain-like"/>
    <property type="match status" value="1"/>
</dbReference>
<evidence type="ECO:0000313" key="3">
    <source>
        <dbReference type="EMBL" id="PFX15274.1"/>
    </source>
</evidence>
<dbReference type="GO" id="GO:0005615">
    <property type="term" value="C:extracellular space"/>
    <property type="evidence" value="ECO:0007669"/>
    <property type="project" value="TreeGrafter"/>
</dbReference>